<dbReference type="InterPro" id="IPR052453">
    <property type="entry name" value="CONSTANS-like_ZF"/>
</dbReference>
<feature type="compositionally biased region" description="Low complexity" evidence="4">
    <location>
        <begin position="24"/>
        <end position="45"/>
    </location>
</feature>
<evidence type="ECO:0000256" key="3">
    <source>
        <dbReference type="PROSITE-ProRule" id="PRU00357"/>
    </source>
</evidence>
<dbReference type="GO" id="GO:0005634">
    <property type="term" value="C:nucleus"/>
    <property type="evidence" value="ECO:0007669"/>
    <property type="project" value="UniProtKB-SubCell"/>
</dbReference>
<feature type="region of interest" description="Disordered" evidence="4">
    <location>
        <begin position="24"/>
        <end position="62"/>
    </location>
</feature>
<dbReference type="EMBL" id="JBDFQZ010000010">
    <property type="protein sequence ID" value="KAK9683326.1"/>
    <property type="molecule type" value="Genomic_DNA"/>
</dbReference>
<protein>
    <recommendedName>
        <fullName evidence="5">CCT domain-containing protein</fullName>
    </recommendedName>
</protein>
<name>A0AAW1I1J7_SAPOF</name>
<feature type="compositionally biased region" description="Basic residues" evidence="4">
    <location>
        <begin position="52"/>
        <end position="61"/>
    </location>
</feature>
<feature type="compositionally biased region" description="Low complexity" evidence="4">
    <location>
        <begin position="301"/>
        <end position="316"/>
    </location>
</feature>
<dbReference type="GO" id="GO:0006355">
    <property type="term" value="P:regulation of DNA-templated transcription"/>
    <property type="evidence" value="ECO:0007669"/>
    <property type="project" value="TreeGrafter"/>
</dbReference>
<reference evidence="6" key="1">
    <citation type="submission" date="2024-03" db="EMBL/GenBank/DDBJ databases">
        <title>WGS assembly of Saponaria officinalis var. Norfolk2.</title>
        <authorList>
            <person name="Jenkins J."/>
            <person name="Shu S."/>
            <person name="Grimwood J."/>
            <person name="Barry K."/>
            <person name="Goodstein D."/>
            <person name="Schmutz J."/>
            <person name="Leebens-Mack J."/>
            <person name="Osbourn A."/>
        </authorList>
    </citation>
    <scope>NUCLEOTIDE SEQUENCE [LARGE SCALE GENOMIC DNA]</scope>
    <source>
        <strain evidence="6">JIC</strain>
    </source>
</reference>
<evidence type="ECO:0000259" key="5">
    <source>
        <dbReference type="PROSITE" id="PS51017"/>
    </source>
</evidence>
<dbReference type="Pfam" id="PF06203">
    <property type="entry name" value="CCT"/>
    <property type="match status" value="1"/>
</dbReference>
<dbReference type="PANTHER" id="PTHR31874:SF10">
    <property type="entry name" value="PROTEIN CHLOROPLAST IMPORT APPARATUS 2"/>
    <property type="match status" value="1"/>
</dbReference>
<evidence type="ECO:0000313" key="6">
    <source>
        <dbReference type="EMBL" id="KAK9683326.1"/>
    </source>
</evidence>
<dbReference type="Proteomes" id="UP001443914">
    <property type="component" value="Unassembled WGS sequence"/>
</dbReference>
<comment type="caution">
    <text evidence="6">The sequence shown here is derived from an EMBL/GenBank/DDBJ whole genome shotgun (WGS) entry which is preliminary data.</text>
</comment>
<comment type="subcellular location">
    <subcellularLocation>
        <location evidence="1 3">Nucleus</location>
    </subcellularLocation>
</comment>
<evidence type="ECO:0000256" key="1">
    <source>
        <dbReference type="ARBA" id="ARBA00004123"/>
    </source>
</evidence>
<dbReference type="PANTHER" id="PTHR31874">
    <property type="entry name" value="CCT MOTIF FAMILY PROTEIN, EXPRESSED"/>
    <property type="match status" value="1"/>
</dbReference>
<feature type="region of interest" description="Disordered" evidence="4">
    <location>
        <begin position="404"/>
        <end position="428"/>
    </location>
</feature>
<keyword evidence="2 3" id="KW-0539">Nucleus</keyword>
<feature type="compositionally biased region" description="Basic and acidic residues" evidence="4">
    <location>
        <begin position="255"/>
        <end position="264"/>
    </location>
</feature>
<feature type="region of interest" description="Disordered" evidence="4">
    <location>
        <begin position="255"/>
        <end position="318"/>
    </location>
</feature>
<dbReference type="InterPro" id="IPR010402">
    <property type="entry name" value="CCT_domain"/>
</dbReference>
<accession>A0AAW1I1J7</accession>
<organism evidence="6 7">
    <name type="scientific">Saponaria officinalis</name>
    <name type="common">Common soapwort</name>
    <name type="synonym">Lychnis saponaria</name>
    <dbReference type="NCBI Taxonomy" id="3572"/>
    <lineage>
        <taxon>Eukaryota</taxon>
        <taxon>Viridiplantae</taxon>
        <taxon>Streptophyta</taxon>
        <taxon>Embryophyta</taxon>
        <taxon>Tracheophyta</taxon>
        <taxon>Spermatophyta</taxon>
        <taxon>Magnoliopsida</taxon>
        <taxon>eudicotyledons</taxon>
        <taxon>Gunneridae</taxon>
        <taxon>Pentapetalae</taxon>
        <taxon>Caryophyllales</taxon>
        <taxon>Caryophyllaceae</taxon>
        <taxon>Caryophylleae</taxon>
        <taxon>Saponaria</taxon>
    </lineage>
</organism>
<sequence>MSSCLGGGGGTTYGIDLDIIKSTSTSTRTSHSSSPSSTISESSDSPLGISTRKLRTPRKRPNQTYSEAAALLATAYPKIFCSNEFPKPCKFIKPHEYSSFSFEDSSDEVLIPFAADKPAFPIVLAAYEKPCSNDTNEYDCHMNSSSLCDGYEDFDAESILDEEIEEGVIDRIMGNMGVCLEDKTNSCSNGNGVSDVGVPVNFGHGYPLGLGLGLGGRFDFGFGMVHKGIAKPFRQNDEGEWWRFPAVNVGEISPRFDKTMSSEKKTKKNKKVMKLNVKPPSRKDNSGPLTMDSSTTVKIDSTSNPESSSTSSKENSVLVPKPSAGMLLKLNYDGVLDAWSDKGSPFTEDSSGSEFSGSDALARLAQIDLFGENGALREASVQRYKEKRRTRLFSKKIRYQVRKVNADQRPRMKGRFVRRPNSPGSEER</sequence>
<proteinExistence type="predicted"/>
<dbReference type="AlphaFoldDB" id="A0AAW1I1J7"/>
<feature type="domain" description="CCT" evidence="5">
    <location>
        <begin position="377"/>
        <end position="419"/>
    </location>
</feature>
<keyword evidence="7" id="KW-1185">Reference proteome</keyword>
<evidence type="ECO:0000313" key="7">
    <source>
        <dbReference type="Proteomes" id="UP001443914"/>
    </source>
</evidence>
<evidence type="ECO:0000256" key="2">
    <source>
        <dbReference type="ARBA" id="ARBA00023242"/>
    </source>
</evidence>
<feature type="compositionally biased region" description="Polar residues" evidence="4">
    <location>
        <begin position="287"/>
        <end position="300"/>
    </location>
</feature>
<evidence type="ECO:0000256" key="4">
    <source>
        <dbReference type="SAM" id="MobiDB-lite"/>
    </source>
</evidence>
<dbReference type="PROSITE" id="PS51017">
    <property type="entry name" value="CCT"/>
    <property type="match status" value="1"/>
</dbReference>
<gene>
    <name evidence="6" type="ORF">RND81_10G132200</name>
</gene>